<comment type="similarity">
    <text evidence="1">Belongs to the protein kinase superfamily. CMGC Ser/Thr protein kinase family. GSK-3 subfamily.</text>
</comment>
<dbReference type="SMART" id="SM00220">
    <property type="entry name" value="S_TKc"/>
    <property type="match status" value="1"/>
</dbReference>
<proteinExistence type="inferred from homology"/>
<evidence type="ECO:0000256" key="1">
    <source>
        <dbReference type="ARBA" id="ARBA00005527"/>
    </source>
</evidence>
<dbReference type="GO" id="GO:0030154">
    <property type="term" value="P:cell differentiation"/>
    <property type="evidence" value="ECO:0007669"/>
    <property type="project" value="TreeGrafter"/>
</dbReference>
<protein>
    <recommendedName>
        <fullName evidence="10">Protein kinase domain-containing protein</fullName>
    </recommendedName>
</protein>
<gene>
    <name evidence="11" type="ORF">ECRASSUSDP1_LOCUS11288</name>
</gene>
<dbReference type="Gene3D" id="1.10.510.10">
    <property type="entry name" value="Transferase(Phosphotransferase) domain 1"/>
    <property type="match status" value="1"/>
</dbReference>
<dbReference type="Pfam" id="PF00069">
    <property type="entry name" value="Pkinase"/>
    <property type="match status" value="1"/>
</dbReference>
<dbReference type="PANTHER" id="PTHR24057">
    <property type="entry name" value="GLYCOGEN SYNTHASE KINASE-3 ALPHA"/>
    <property type="match status" value="1"/>
</dbReference>
<dbReference type="PROSITE" id="PS00108">
    <property type="entry name" value="PROTEIN_KINASE_ST"/>
    <property type="match status" value="1"/>
</dbReference>
<dbReference type="GO" id="GO:0005524">
    <property type="term" value="F:ATP binding"/>
    <property type="evidence" value="ECO:0007669"/>
    <property type="project" value="UniProtKB-UniRule"/>
</dbReference>
<reference evidence="11" key="1">
    <citation type="submission" date="2023-07" db="EMBL/GenBank/DDBJ databases">
        <authorList>
            <consortium name="AG Swart"/>
            <person name="Singh M."/>
            <person name="Singh A."/>
            <person name="Seah K."/>
            <person name="Emmerich C."/>
        </authorList>
    </citation>
    <scope>NUCLEOTIDE SEQUENCE</scope>
    <source>
        <strain evidence="11">DP1</strain>
    </source>
</reference>
<evidence type="ECO:0000259" key="10">
    <source>
        <dbReference type="PROSITE" id="PS50011"/>
    </source>
</evidence>
<keyword evidence="5" id="KW-0418">Kinase</keyword>
<keyword evidence="3" id="KW-0808">Transferase</keyword>
<feature type="region of interest" description="Disordered" evidence="9">
    <location>
        <begin position="385"/>
        <end position="408"/>
    </location>
</feature>
<sequence>MEIGIYVDDEAKERGESEQTIYREGQKHSYIAEKVIGHGSFGVVYKAYESYTREAVAIKKVFFDERYKNRECEIMKELEHPNIIEYKKSFVIDGGTKEDVYLNIVMEYFPEDLKRVMDYYRNQGEKVPLFMTKVFMYQILRALAYLHGKGICHRDIKPSNLLIDPTRNIIKLCDFGSAKKIVPGEENISYITSRHYRAPELILGARYYSHEIDIWSAGVLLVELINGEAPFKGENGVDQLIEIIRVLGTPNRLQLIKMNPDFIEFKFPQVLPISWSYFFEKKVPEDALDLISNLLMYIPSHRMKPIEALMHPFFDELRASTLYSDPLNRVPNLFDFFKEEIELSSVQIIEQLVPTWYRNEELERMQKNKKAICTPSRDYEDELDKMVRDHKKKSKRSKAQTTRRRGSQYELDDQEVYARFYDTKT</sequence>
<dbReference type="FunFam" id="1.10.510.10:FF:000082">
    <property type="entry name" value="Shaggy-related protein kinase kappa"/>
    <property type="match status" value="1"/>
</dbReference>
<evidence type="ECO:0000256" key="8">
    <source>
        <dbReference type="RuleBase" id="RU000304"/>
    </source>
</evidence>
<name>A0AAD1UID0_EUPCR</name>
<feature type="binding site" evidence="7">
    <location>
        <position position="60"/>
    </location>
    <ligand>
        <name>ATP</name>
        <dbReference type="ChEBI" id="CHEBI:30616"/>
    </ligand>
</feature>
<dbReference type="GO" id="GO:0005737">
    <property type="term" value="C:cytoplasm"/>
    <property type="evidence" value="ECO:0007669"/>
    <property type="project" value="TreeGrafter"/>
</dbReference>
<dbReference type="PROSITE" id="PS50011">
    <property type="entry name" value="PROTEIN_KINASE_DOM"/>
    <property type="match status" value="1"/>
</dbReference>
<evidence type="ECO:0000313" key="11">
    <source>
        <dbReference type="EMBL" id="CAI2369981.1"/>
    </source>
</evidence>
<keyword evidence="12" id="KW-1185">Reference proteome</keyword>
<dbReference type="GO" id="GO:0004674">
    <property type="term" value="F:protein serine/threonine kinase activity"/>
    <property type="evidence" value="ECO:0007669"/>
    <property type="project" value="UniProtKB-KW"/>
</dbReference>
<evidence type="ECO:0000256" key="4">
    <source>
        <dbReference type="ARBA" id="ARBA00022741"/>
    </source>
</evidence>
<dbReference type="PANTHER" id="PTHR24057:SF0">
    <property type="entry name" value="PROTEIN KINASE SHAGGY-RELATED"/>
    <property type="match status" value="1"/>
</dbReference>
<dbReference type="AlphaFoldDB" id="A0AAD1UID0"/>
<keyword evidence="4 7" id="KW-0547">Nucleotide-binding</keyword>
<dbReference type="InterPro" id="IPR050591">
    <property type="entry name" value="GSK-3"/>
</dbReference>
<accession>A0AAD1UID0</accession>
<dbReference type="InterPro" id="IPR039192">
    <property type="entry name" value="STKc_GSK3"/>
</dbReference>
<dbReference type="Proteomes" id="UP001295684">
    <property type="component" value="Unassembled WGS sequence"/>
</dbReference>
<evidence type="ECO:0000256" key="2">
    <source>
        <dbReference type="ARBA" id="ARBA00022527"/>
    </source>
</evidence>
<evidence type="ECO:0000256" key="6">
    <source>
        <dbReference type="ARBA" id="ARBA00022840"/>
    </source>
</evidence>
<evidence type="ECO:0000256" key="5">
    <source>
        <dbReference type="ARBA" id="ARBA00022777"/>
    </source>
</evidence>
<feature type="compositionally biased region" description="Basic residues" evidence="9">
    <location>
        <begin position="388"/>
        <end position="406"/>
    </location>
</feature>
<comment type="caution">
    <text evidence="11">The sequence shown here is derived from an EMBL/GenBank/DDBJ whole genome shotgun (WGS) entry which is preliminary data.</text>
</comment>
<dbReference type="GO" id="GO:0007165">
    <property type="term" value="P:signal transduction"/>
    <property type="evidence" value="ECO:0007669"/>
    <property type="project" value="TreeGrafter"/>
</dbReference>
<dbReference type="PROSITE" id="PS00107">
    <property type="entry name" value="PROTEIN_KINASE_ATP"/>
    <property type="match status" value="1"/>
</dbReference>
<evidence type="ECO:0000256" key="3">
    <source>
        <dbReference type="ARBA" id="ARBA00022679"/>
    </source>
</evidence>
<dbReference type="InterPro" id="IPR000719">
    <property type="entry name" value="Prot_kinase_dom"/>
</dbReference>
<dbReference type="EMBL" id="CAMPGE010011142">
    <property type="protein sequence ID" value="CAI2369981.1"/>
    <property type="molecule type" value="Genomic_DNA"/>
</dbReference>
<dbReference type="GO" id="GO:0005634">
    <property type="term" value="C:nucleus"/>
    <property type="evidence" value="ECO:0007669"/>
    <property type="project" value="TreeGrafter"/>
</dbReference>
<dbReference type="Gene3D" id="3.30.200.20">
    <property type="entry name" value="Phosphorylase Kinase, domain 1"/>
    <property type="match status" value="1"/>
</dbReference>
<keyword evidence="2 8" id="KW-0723">Serine/threonine-protein kinase</keyword>
<evidence type="ECO:0000256" key="7">
    <source>
        <dbReference type="PROSITE-ProRule" id="PRU10141"/>
    </source>
</evidence>
<keyword evidence="6 7" id="KW-0067">ATP-binding</keyword>
<evidence type="ECO:0000256" key="9">
    <source>
        <dbReference type="SAM" id="MobiDB-lite"/>
    </source>
</evidence>
<dbReference type="InterPro" id="IPR008271">
    <property type="entry name" value="Ser/Thr_kinase_AS"/>
</dbReference>
<dbReference type="InterPro" id="IPR011009">
    <property type="entry name" value="Kinase-like_dom_sf"/>
</dbReference>
<organism evidence="11 12">
    <name type="scientific">Euplotes crassus</name>
    <dbReference type="NCBI Taxonomy" id="5936"/>
    <lineage>
        <taxon>Eukaryota</taxon>
        <taxon>Sar</taxon>
        <taxon>Alveolata</taxon>
        <taxon>Ciliophora</taxon>
        <taxon>Intramacronucleata</taxon>
        <taxon>Spirotrichea</taxon>
        <taxon>Hypotrichia</taxon>
        <taxon>Euplotida</taxon>
        <taxon>Euplotidae</taxon>
        <taxon>Moneuplotes</taxon>
    </lineage>
</organism>
<dbReference type="SUPFAM" id="SSF56112">
    <property type="entry name" value="Protein kinase-like (PK-like)"/>
    <property type="match status" value="1"/>
</dbReference>
<feature type="domain" description="Protein kinase" evidence="10">
    <location>
        <begin position="30"/>
        <end position="314"/>
    </location>
</feature>
<dbReference type="InterPro" id="IPR017441">
    <property type="entry name" value="Protein_kinase_ATP_BS"/>
</dbReference>
<dbReference type="CDD" id="cd14137">
    <property type="entry name" value="STKc_GSK3"/>
    <property type="match status" value="1"/>
</dbReference>
<evidence type="ECO:0000313" key="12">
    <source>
        <dbReference type="Proteomes" id="UP001295684"/>
    </source>
</evidence>